<evidence type="ECO:0000313" key="4">
    <source>
        <dbReference type="Proteomes" id="UP000295361"/>
    </source>
</evidence>
<dbReference type="RefSeq" id="WP_133701345.1">
    <property type="nucleotide sequence ID" value="NZ_SNXS01000003.1"/>
</dbReference>
<accession>A0A4R6QPL2</accession>
<dbReference type="InterPro" id="IPR036013">
    <property type="entry name" value="Band_7/SPFH_dom_sf"/>
</dbReference>
<dbReference type="EMBL" id="SNXS01000003">
    <property type="protein sequence ID" value="TDP71578.1"/>
    <property type="molecule type" value="Genomic_DNA"/>
</dbReference>
<gene>
    <name evidence="3" type="ORF">DES47_103559</name>
</gene>
<dbReference type="GO" id="GO:0016020">
    <property type="term" value="C:membrane"/>
    <property type="evidence" value="ECO:0007669"/>
    <property type="project" value="UniProtKB-SubCell"/>
</dbReference>
<sequence length="160" mass="17174">MNLQPNPFGSLQSARPAVAAAVASGEVEGLLLAASARVEAAQTQDGVTVDLLVHLAWHVINIEAWPLCGHQQTALLVAAAQRQMRTLLADTGLAALLIEQGAIEAQLQQGLQRSTADWGLSVDLVVLRQVDIPVGRQIEADVDHLCALRQCRDRRRAAFC</sequence>
<comment type="caution">
    <text evidence="3">The sequence shown here is derived from an EMBL/GenBank/DDBJ whole genome shotgun (WGS) entry which is preliminary data.</text>
</comment>
<dbReference type="PRINTS" id="PR00721">
    <property type="entry name" value="STOMATIN"/>
</dbReference>
<reference evidence="3 4" key="1">
    <citation type="submission" date="2019-03" db="EMBL/GenBank/DDBJ databases">
        <title>Genomic Encyclopedia of Type Strains, Phase IV (KMG-IV): sequencing the most valuable type-strain genomes for metagenomic binning, comparative biology and taxonomic classification.</title>
        <authorList>
            <person name="Goeker M."/>
        </authorList>
    </citation>
    <scope>NUCLEOTIDE SEQUENCE [LARGE SCALE GENOMIC DNA]</scope>
    <source>
        <strain evidence="3 4">DSM 16998</strain>
    </source>
</reference>
<protein>
    <submittedName>
        <fullName evidence="3">SPFH domain/Band 7 family protein</fullName>
    </submittedName>
</protein>
<dbReference type="Proteomes" id="UP000295361">
    <property type="component" value="Unassembled WGS sequence"/>
</dbReference>
<evidence type="ECO:0000259" key="2">
    <source>
        <dbReference type="Pfam" id="PF01145"/>
    </source>
</evidence>
<evidence type="ECO:0000313" key="3">
    <source>
        <dbReference type="EMBL" id="TDP71578.1"/>
    </source>
</evidence>
<name>A0A4R6QPL2_9BURK</name>
<dbReference type="Gene3D" id="3.30.479.30">
    <property type="entry name" value="Band 7 domain"/>
    <property type="match status" value="1"/>
</dbReference>
<evidence type="ECO:0000256" key="1">
    <source>
        <dbReference type="ARBA" id="ARBA00004167"/>
    </source>
</evidence>
<dbReference type="Pfam" id="PF01145">
    <property type="entry name" value="Band_7"/>
    <property type="match status" value="1"/>
</dbReference>
<dbReference type="InterPro" id="IPR001972">
    <property type="entry name" value="Stomatin_HflK_fam"/>
</dbReference>
<dbReference type="InterPro" id="IPR001107">
    <property type="entry name" value="Band_7"/>
</dbReference>
<organism evidence="3 4">
    <name type="scientific">Roseateles toxinivorans</name>
    <dbReference type="NCBI Taxonomy" id="270368"/>
    <lineage>
        <taxon>Bacteria</taxon>
        <taxon>Pseudomonadati</taxon>
        <taxon>Pseudomonadota</taxon>
        <taxon>Betaproteobacteria</taxon>
        <taxon>Burkholderiales</taxon>
        <taxon>Sphaerotilaceae</taxon>
        <taxon>Roseateles</taxon>
    </lineage>
</organism>
<dbReference type="AlphaFoldDB" id="A0A4R6QPL2"/>
<dbReference type="InParanoid" id="A0A4R6QPL2"/>
<keyword evidence="4" id="KW-1185">Reference proteome</keyword>
<proteinExistence type="predicted"/>
<comment type="subcellular location">
    <subcellularLocation>
        <location evidence="1">Membrane</location>
        <topology evidence="1">Single-pass membrane protein</topology>
    </subcellularLocation>
</comment>
<feature type="domain" description="Band 7" evidence="2">
    <location>
        <begin position="39"/>
        <end position="133"/>
    </location>
</feature>
<dbReference type="SUPFAM" id="SSF117892">
    <property type="entry name" value="Band 7/SPFH domain"/>
    <property type="match status" value="1"/>
</dbReference>